<evidence type="ECO:0000256" key="7">
    <source>
        <dbReference type="ARBA" id="ARBA00023136"/>
    </source>
</evidence>
<feature type="transmembrane region" description="Helical" evidence="8">
    <location>
        <begin position="320"/>
        <end position="350"/>
    </location>
</feature>
<accession>A0A1W1ZM84</accession>
<reference evidence="11 12" key="1">
    <citation type="submission" date="2017-04" db="EMBL/GenBank/DDBJ databases">
        <authorList>
            <person name="Afonso C.L."/>
            <person name="Miller P.J."/>
            <person name="Scott M.A."/>
            <person name="Spackman E."/>
            <person name="Goraichik I."/>
            <person name="Dimitrov K.M."/>
            <person name="Suarez D.L."/>
            <person name="Swayne D.E."/>
        </authorList>
    </citation>
    <scope>NUCLEOTIDE SEQUENCE [LARGE SCALE GENOMIC DNA]</scope>
    <source>
        <strain evidence="11 12">DSM 3385</strain>
    </source>
</reference>
<evidence type="ECO:0000256" key="2">
    <source>
        <dbReference type="ARBA" id="ARBA00005236"/>
    </source>
</evidence>
<name>A0A1W1ZM84_9BACT</name>
<evidence type="ECO:0000256" key="4">
    <source>
        <dbReference type="ARBA" id="ARBA00022475"/>
    </source>
</evidence>
<dbReference type="AlphaFoldDB" id="A0A1W1ZM84"/>
<gene>
    <name evidence="11" type="ORF">SAMN02746065_10317</name>
</gene>
<evidence type="ECO:0000256" key="5">
    <source>
        <dbReference type="ARBA" id="ARBA00022692"/>
    </source>
</evidence>
<comment type="similarity">
    <text evidence="2">Belongs to the ABC-4 integral membrane protein family. LolC/E subfamily.</text>
</comment>
<dbReference type="STRING" id="1121400.SAMN02746065_10317"/>
<protein>
    <submittedName>
        <fullName evidence="11">Lipoprotein-releasing system permease protein</fullName>
    </submittedName>
</protein>
<keyword evidence="11" id="KW-0449">Lipoprotein</keyword>
<dbReference type="PANTHER" id="PTHR30489:SF0">
    <property type="entry name" value="LIPOPROTEIN-RELEASING SYSTEM TRANSMEMBRANE PROTEIN LOLE"/>
    <property type="match status" value="1"/>
</dbReference>
<keyword evidence="6 8" id="KW-1133">Transmembrane helix</keyword>
<feature type="transmembrane region" description="Helical" evidence="8">
    <location>
        <begin position="273"/>
        <end position="299"/>
    </location>
</feature>
<proteinExistence type="inferred from homology"/>
<keyword evidence="3" id="KW-0813">Transport</keyword>
<sequence>MSLETFIARRYLKAKRKEGFISLITLLSIAGVTLGVMALVIVIAVMSGAETEFRNRILGVEPHLLVMDASGQYRGIDDIEKSIRGTQGVTSVSSMVFTQTMIKTSVGLSGAVIRGVDPHGQVSPIKGYSRAQMENRLTVSQPNGVLPGIVVGRELAKNIGTSVGDTLILMSPGGMISPVGYMPSLKRFQVTGVFESGMYEYDSSLAWVHLDEARKLLGSKNRISALGVWVADVFSAGRIKGDIMKNLGTSYYARDWMEMNQSLFSALKLEKTAMFIILTLIVLVAAFNITSALIMMVMEKTRDIAILKAMGATSAMIRKIFIFQGMIVGVTGTALGTFLGVFICVVLKKYQFITLPSAYPFSTLPVQLEYLDVMMIAISSMLLCLLSTLYPCRRAAAMDPVEALRYG</sequence>
<keyword evidence="5 8" id="KW-0812">Transmembrane</keyword>
<keyword evidence="12" id="KW-1185">Reference proteome</keyword>
<dbReference type="Proteomes" id="UP000192418">
    <property type="component" value="Unassembled WGS sequence"/>
</dbReference>
<keyword evidence="4" id="KW-1003">Cell membrane</keyword>
<feature type="transmembrane region" description="Helical" evidence="8">
    <location>
        <begin position="370"/>
        <end position="390"/>
    </location>
</feature>
<dbReference type="Pfam" id="PF12704">
    <property type="entry name" value="MacB_PCD"/>
    <property type="match status" value="1"/>
</dbReference>
<keyword evidence="7 8" id="KW-0472">Membrane</keyword>
<dbReference type="RefSeq" id="WP_084067000.1">
    <property type="nucleotide sequence ID" value="NZ_FWXY01000003.1"/>
</dbReference>
<feature type="domain" description="MacB-like periplasmic core" evidence="10">
    <location>
        <begin position="25"/>
        <end position="236"/>
    </location>
</feature>
<evidence type="ECO:0000256" key="1">
    <source>
        <dbReference type="ARBA" id="ARBA00004651"/>
    </source>
</evidence>
<evidence type="ECO:0000259" key="10">
    <source>
        <dbReference type="Pfam" id="PF12704"/>
    </source>
</evidence>
<organism evidence="11 12">
    <name type="scientific">Desulfocicer vacuolatum DSM 3385</name>
    <dbReference type="NCBI Taxonomy" id="1121400"/>
    <lineage>
        <taxon>Bacteria</taxon>
        <taxon>Pseudomonadati</taxon>
        <taxon>Thermodesulfobacteriota</taxon>
        <taxon>Desulfobacteria</taxon>
        <taxon>Desulfobacterales</taxon>
        <taxon>Desulfobacteraceae</taxon>
        <taxon>Desulfocicer</taxon>
    </lineage>
</organism>
<dbReference type="GO" id="GO:0042953">
    <property type="term" value="P:lipoprotein transport"/>
    <property type="evidence" value="ECO:0007669"/>
    <property type="project" value="InterPro"/>
</dbReference>
<dbReference type="InterPro" id="IPR025857">
    <property type="entry name" value="MacB_PCD"/>
</dbReference>
<evidence type="ECO:0000256" key="6">
    <source>
        <dbReference type="ARBA" id="ARBA00022989"/>
    </source>
</evidence>
<evidence type="ECO:0000313" key="12">
    <source>
        <dbReference type="Proteomes" id="UP000192418"/>
    </source>
</evidence>
<dbReference type="NCBIfam" id="TIGR02212">
    <property type="entry name" value="lolCE"/>
    <property type="match status" value="1"/>
</dbReference>
<feature type="domain" description="ABC3 transporter permease C-terminal" evidence="9">
    <location>
        <begin position="275"/>
        <end position="400"/>
    </location>
</feature>
<dbReference type="GO" id="GO:0098797">
    <property type="term" value="C:plasma membrane protein complex"/>
    <property type="evidence" value="ECO:0007669"/>
    <property type="project" value="TreeGrafter"/>
</dbReference>
<evidence type="ECO:0000256" key="8">
    <source>
        <dbReference type="SAM" id="Phobius"/>
    </source>
</evidence>
<dbReference type="EMBL" id="FWXY01000003">
    <property type="protein sequence ID" value="SMC49332.1"/>
    <property type="molecule type" value="Genomic_DNA"/>
</dbReference>
<dbReference type="InterPro" id="IPR003838">
    <property type="entry name" value="ABC3_permease_C"/>
</dbReference>
<evidence type="ECO:0000313" key="11">
    <source>
        <dbReference type="EMBL" id="SMC49332.1"/>
    </source>
</evidence>
<evidence type="ECO:0000259" key="9">
    <source>
        <dbReference type="Pfam" id="PF02687"/>
    </source>
</evidence>
<dbReference type="Pfam" id="PF02687">
    <property type="entry name" value="FtsX"/>
    <property type="match status" value="1"/>
</dbReference>
<dbReference type="PANTHER" id="PTHR30489">
    <property type="entry name" value="LIPOPROTEIN-RELEASING SYSTEM TRANSMEMBRANE PROTEIN LOLE"/>
    <property type="match status" value="1"/>
</dbReference>
<feature type="transmembrane region" description="Helical" evidence="8">
    <location>
        <begin position="20"/>
        <end position="46"/>
    </location>
</feature>
<dbReference type="GO" id="GO:0044874">
    <property type="term" value="P:lipoprotein localization to outer membrane"/>
    <property type="evidence" value="ECO:0007669"/>
    <property type="project" value="TreeGrafter"/>
</dbReference>
<comment type="subcellular location">
    <subcellularLocation>
        <location evidence="1">Cell membrane</location>
        <topology evidence="1">Multi-pass membrane protein</topology>
    </subcellularLocation>
</comment>
<dbReference type="InterPro" id="IPR011925">
    <property type="entry name" value="LolCE_TM"/>
</dbReference>
<evidence type="ECO:0000256" key="3">
    <source>
        <dbReference type="ARBA" id="ARBA00022448"/>
    </source>
</evidence>
<dbReference type="OrthoDB" id="9808461at2"/>
<dbReference type="InterPro" id="IPR051447">
    <property type="entry name" value="Lipoprotein-release_system"/>
</dbReference>